<dbReference type="Pfam" id="PF00356">
    <property type="entry name" value="LacI"/>
    <property type="match status" value="1"/>
</dbReference>
<name>K8X0X1_9GAMM</name>
<dbReference type="InterPro" id="IPR028082">
    <property type="entry name" value="Peripla_BP_I"/>
</dbReference>
<dbReference type="Gene3D" id="3.40.50.2300">
    <property type="match status" value="2"/>
</dbReference>
<keyword evidence="4" id="KW-0804">Transcription</keyword>
<evidence type="ECO:0000313" key="7">
    <source>
        <dbReference type="Proteomes" id="UP000009336"/>
    </source>
</evidence>
<dbReference type="GO" id="GO:0003700">
    <property type="term" value="F:DNA-binding transcription factor activity"/>
    <property type="evidence" value="ECO:0007669"/>
    <property type="project" value="TreeGrafter"/>
</dbReference>
<keyword evidence="3" id="KW-0238">DNA-binding</keyword>
<evidence type="ECO:0000313" key="6">
    <source>
        <dbReference type="EMBL" id="EKT63287.1"/>
    </source>
</evidence>
<dbReference type="EMBL" id="AKKL01000015">
    <property type="protein sequence ID" value="EKT63287.1"/>
    <property type="molecule type" value="Genomic_DNA"/>
</dbReference>
<dbReference type="HOGENOM" id="CLU_037628_6_1_6"/>
<dbReference type="InterPro" id="IPR000843">
    <property type="entry name" value="HTH_LacI"/>
</dbReference>
<dbReference type="Gene3D" id="1.10.260.40">
    <property type="entry name" value="lambda repressor-like DNA-binding domains"/>
    <property type="match status" value="1"/>
</dbReference>
<dbReference type="PANTHER" id="PTHR30146:SF151">
    <property type="entry name" value="HTH-TYPE TRANSCRIPTIONAL REPRESSOR CYTR"/>
    <property type="match status" value="1"/>
</dbReference>
<dbReference type="PATRIC" id="fig|1141662.3.peg.1116"/>
<dbReference type="CDD" id="cd06288">
    <property type="entry name" value="PBP1_sucrose_transcription_regulator"/>
    <property type="match status" value="1"/>
</dbReference>
<evidence type="ECO:0000256" key="3">
    <source>
        <dbReference type="ARBA" id="ARBA00023125"/>
    </source>
</evidence>
<reference evidence="6 7" key="1">
    <citation type="journal article" date="2012" name="BMC Genomics">
        <title>Comparative genomics of bacteria in the genus Providencia isolated from wild Drosophila melanogaster.</title>
        <authorList>
            <person name="Galac M.R."/>
            <person name="Lazzaro B.P."/>
        </authorList>
    </citation>
    <scope>NUCLEOTIDE SEQUENCE [LARGE SCALE GENOMIC DNA]</scope>
    <source>
        <strain evidence="6 7">DSM 19968</strain>
    </source>
</reference>
<sequence length="338" mass="37752">MSPPKDMVSLKDVAQRAGVSLMTVSRAINYPEQLKPETLQRVQQAIASLNYVPDFSARKIRNNNGKKVSTLGVLSLDTATTPFSVDILLAIEDTAREFGWAAFFVNLTSHQDDERTINHLLAQRPDGIIYTAMGLRQVTVPERLKDQNLVLANCTTKENNFPAYVPNDFDGQYQAVRKAIEMGYRRPLCFYLPETAIASQCRRGGAELAWREAGLPPQDLRQFHMADGEGHYPDVVPFIEQHCPHNIPDFDLLICGNDRIAFLAYQVLLTKGITIPQQVAVLGYDNLVGIGDLFLPPLTTVQLPHHEIGREAVLHLIEGRESTGIQTLHCPLLVRQSM</sequence>
<dbReference type="PANTHER" id="PTHR30146">
    <property type="entry name" value="LACI-RELATED TRANSCRIPTIONAL REPRESSOR"/>
    <property type="match status" value="1"/>
</dbReference>
<dbReference type="PRINTS" id="PR00036">
    <property type="entry name" value="HTHLACI"/>
</dbReference>
<evidence type="ECO:0000259" key="5">
    <source>
        <dbReference type="PROSITE" id="PS50932"/>
    </source>
</evidence>
<dbReference type="Pfam" id="PF00532">
    <property type="entry name" value="Peripla_BP_1"/>
    <property type="match status" value="1"/>
</dbReference>
<dbReference type="SUPFAM" id="SSF53822">
    <property type="entry name" value="Periplasmic binding protein-like I"/>
    <property type="match status" value="1"/>
</dbReference>
<evidence type="ECO:0000256" key="2">
    <source>
        <dbReference type="ARBA" id="ARBA00023015"/>
    </source>
</evidence>
<keyword evidence="2" id="KW-0805">Transcription regulation</keyword>
<proteinExistence type="predicted"/>
<dbReference type="SUPFAM" id="SSF47413">
    <property type="entry name" value="lambda repressor-like DNA-binding domains"/>
    <property type="match status" value="1"/>
</dbReference>
<evidence type="ECO:0000256" key="1">
    <source>
        <dbReference type="ARBA" id="ARBA00022491"/>
    </source>
</evidence>
<dbReference type="SMART" id="SM00354">
    <property type="entry name" value="HTH_LACI"/>
    <property type="match status" value="1"/>
</dbReference>
<dbReference type="STRING" id="1141662.OOA_05496"/>
<dbReference type="InterPro" id="IPR010982">
    <property type="entry name" value="Lambda_DNA-bd_dom_sf"/>
</dbReference>
<evidence type="ECO:0000256" key="4">
    <source>
        <dbReference type="ARBA" id="ARBA00023163"/>
    </source>
</evidence>
<dbReference type="AlphaFoldDB" id="K8X0X1"/>
<feature type="domain" description="HTH lacI-type" evidence="5">
    <location>
        <begin position="8"/>
        <end position="62"/>
    </location>
</feature>
<dbReference type="eggNOG" id="COG1609">
    <property type="taxonomic scope" value="Bacteria"/>
</dbReference>
<keyword evidence="1" id="KW-0678">Repressor</keyword>
<dbReference type="Proteomes" id="UP000009336">
    <property type="component" value="Unassembled WGS sequence"/>
</dbReference>
<gene>
    <name evidence="6" type="ORF">OOA_05496</name>
</gene>
<dbReference type="InterPro" id="IPR001761">
    <property type="entry name" value="Peripla_BP/Lac1_sug-bd_dom"/>
</dbReference>
<dbReference type="CDD" id="cd01392">
    <property type="entry name" value="HTH_LacI"/>
    <property type="match status" value="1"/>
</dbReference>
<dbReference type="GO" id="GO:0000976">
    <property type="term" value="F:transcription cis-regulatory region binding"/>
    <property type="evidence" value="ECO:0007669"/>
    <property type="project" value="TreeGrafter"/>
</dbReference>
<dbReference type="PROSITE" id="PS00356">
    <property type="entry name" value="HTH_LACI_1"/>
    <property type="match status" value="1"/>
</dbReference>
<accession>K8X0X1</accession>
<comment type="caution">
    <text evidence="6">The sequence shown here is derived from an EMBL/GenBank/DDBJ whole genome shotgun (WGS) entry which is preliminary data.</text>
</comment>
<protein>
    <submittedName>
        <fullName evidence="6">LacI family sugar-binding transcriptional regulator</fullName>
    </submittedName>
</protein>
<dbReference type="PROSITE" id="PS50932">
    <property type="entry name" value="HTH_LACI_2"/>
    <property type="match status" value="1"/>
</dbReference>
<keyword evidence="7" id="KW-1185">Reference proteome</keyword>
<organism evidence="6 7">
    <name type="scientific">Providencia burhodogranariea DSM 19968</name>
    <dbReference type="NCBI Taxonomy" id="1141662"/>
    <lineage>
        <taxon>Bacteria</taxon>
        <taxon>Pseudomonadati</taxon>
        <taxon>Pseudomonadota</taxon>
        <taxon>Gammaproteobacteria</taxon>
        <taxon>Enterobacterales</taxon>
        <taxon>Morganellaceae</taxon>
        <taxon>Providencia</taxon>
    </lineage>
</organism>